<keyword evidence="7" id="KW-1185">Reference proteome</keyword>
<reference evidence="6" key="1">
    <citation type="journal article" date="2021" name="Nat. Commun.">
        <title>Genetic determinants of endophytism in the Arabidopsis root mycobiome.</title>
        <authorList>
            <person name="Mesny F."/>
            <person name="Miyauchi S."/>
            <person name="Thiergart T."/>
            <person name="Pickel B."/>
            <person name="Atanasova L."/>
            <person name="Karlsson M."/>
            <person name="Huettel B."/>
            <person name="Barry K.W."/>
            <person name="Haridas S."/>
            <person name="Chen C."/>
            <person name="Bauer D."/>
            <person name="Andreopoulos W."/>
            <person name="Pangilinan J."/>
            <person name="LaButti K."/>
            <person name="Riley R."/>
            <person name="Lipzen A."/>
            <person name="Clum A."/>
            <person name="Drula E."/>
            <person name="Henrissat B."/>
            <person name="Kohler A."/>
            <person name="Grigoriev I.V."/>
            <person name="Martin F.M."/>
            <person name="Hacquard S."/>
        </authorList>
    </citation>
    <scope>NUCLEOTIDE SEQUENCE</scope>
    <source>
        <strain evidence="6">MPI-SDFR-AT-0068</strain>
    </source>
</reference>
<comment type="caution">
    <text evidence="6">The sequence shown here is derived from an EMBL/GenBank/DDBJ whole genome shotgun (WGS) entry which is preliminary data.</text>
</comment>
<organism evidence="6 7">
    <name type="scientific">Fusarium tricinctum</name>
    <dbReference type="NCBI Taxonomy" id="61284"/>
    <lineage>
        <taxon>Eukaryota</taxon>
        <taxon>Fungi</taxon>
        <taxon>Dikarya</taxon>
        <taxon>Ascomycota</taxon>
        <taxon>Pezizomycotina</taxon>
        <taxon>Sordariomycetes</taxon>
        <taxon>Hypocreomycetidae</taxon>
        <taxon>Hypocreales</taxon>
        <taxon>Nectriaceae</taxon>
        <taxon>Fusarium</taxon>
        <taxon>Fusarium tricinctum species complex</taxon>
    </lineage>
</organism>
<feature type="repeat" description="ANK" evidence="3">
    <location>
        <begin position="1938"/>
        <end position="1970"/>
    </location>
</feature>
<evidence type="ECO:0000259" key="5">
    <source>
        <dbReference type="Pfam" id="PF24883"/>
    </source>
</evidence>
<sequence length="2095" mass="234385">MAEAVGLAASIAGLVQLTGSVFKLVTKFCKEAKDAPSKAQELATQTRELAGIFENLRLLASALETESSNPSLKTQHLDSCQRTLDEINTTLDKAQADFDSGKSAKRFSRRLKWPFSLPETKDLVSDLANHRATVQLALSADSMDALLKSLSKQDQILNLIERKLSFDTRVQLNKRRKEVMEFFLRVKPQDYLDVCRELRHEATGSWLTSGDSTFSEWIDGVNSKLWLSGIPGSGKTVLCGLVIETVLAQSDDSTAVCYAFCDYKNSDTCLPENIVAALAVQLGLQGEEAFDALEEYYDMLHPEDKLPMQPKLDDLLELVDCMAEVYDKVFVIVDGLDECGIHVSRMTQALRSIVDKSQTVSAAFFSRKEEEIREELEGQFEHIEVSAHTKDLEDYTLAEVNKRKVLKRLEETNPLLYKDIIHTLVQGAQGMFRWVACQIDHICDQPNNNARKKALKELPPTLFGTYDRVLQNIAQSPPGTLACLQKTLQWIALADYKMDIPTLCQAVSIQNEVDRIDKDDIIDPEIISRRCGCLLRKSLDGKFFEFAHFTVLEYLTNSPVEGFRFAEESAYRSFAEVSMRFILFPCFDRTTSLIETVEEAYREVRDREHPFYRVAADIPYDLHCIRSLSHTRTASLEEEPILSLLKRLFSREKNGHYQHWLRTVTQSITVFHEFSSSPWHLAAFLTSPRLCDYLLEQGADVNAVHNAWTPLATAIFQIAKHSWQNGQEDERKVFWSNRHTQVLSIMLDHGADVRFTRRGRSTLSAAFDSLKGYNLLPFVRASIPVPEDAVAAFSDRIWDEKSDDEFLQAVLDLSIGDDAPTQWKPMAAPALIHFRRRGLGVPGQIVNLPADTYTNEDYPKALEVAIEAGYTEDLSALIADPRFHDEACRPSNFELLSAAAESRIGRSGETLKMLLDIGIDPNMADVDGRTALHFSCESANFDVLTILLAHGVDSARTDTKGQTPWHLAALTGREDLLKHMFQRDGNAMKALSTTNHNKETPLGCAFASRVVEACLYLLEICPSEAAYYQFSVPPLEDAAMICSKELFEALLAKGDIVTSASTPSSTPMHYLSGKCTVQFARYLSTMYDPLGLDASGRSPFELFFERWLFLNEEAEKYHTILLNSELLRLLLPDDFVFVRDTESVHAWEIICRCICQAEVCCLIPKDNNGGASGDTKNDCEYYLADDISTIFRCGILSSYENSQGVPGILPLIKSVRRHRLAHFCESSFTSLIREVLRVSSIKASFCDCEDYYGLFIRVICANFTRLLQVLTDQGVDLLGRVPESVCKTPKSLFEIACERAELGLFQLLLAHIPLERLHVLGPSGRTPVELLVYGRSPDKALLLEALSENGPVSMPENLECPLIVKAASDSEWNLVKGLARLGHDVSIKSSGGWGLAQYAVSQGDLDMFKWVMESVSETAQWQTLSLGSSESHPNRVRKQTIFDTQLSLLHMGGLQPHVLAYMLENKLFSDVNITTYNGRTPLHWAAFCGVETGCQMLIAQGADPSIRDKSGKLAIDYAHFHDYEEVVAMLLEAGSPQPEELFTDDKQMDKITSATELEMRRRVKFENAIWDGDLAECEQAFLTGCSVDRPVPSCLCSPLFLAIRARQDHITARLLDQGASTLDNKCHHNVQKNLVAHAADNIDSAALMRSILAASFKQQTIWHTGLNMALHIAVEREEPELVKVILEHFNLHIKDFHNAWKYELDDDINTESIDEFRTRFMSQSMIIQSGDRGTALHFAVRAGNLAMVQTLISNGADVNALNSQYETPLMVAADHNHLTIAKELLSRGANPELRDYATFTAMAIAVARGNTEMVQLLESASPYSLQFTIADGTNLLGIQISGDCAEETFRYLISKGVDPHHHDRHGYPMLSRALIWGYAQNYLIPTHQTSFSPVSQGPISFNPLAKLSCNRRSIFLKQLLLSMSPATRQVLVGLDDNTFGTPLCAAASRGNPKTVELLINFGADIEQCGSAFGTPVMSAITCGRLDIVKFLVRKGARLEYCEDGHYRSGLRASLPHPKITRWLLVGRYQDQGKLANISCSTDQMVKPWSGKRTMKVALLPFELRSWGESTFDYCSRLYLLKTRLLIGERIAGELV</sequence>
<dbReference type="PANTHER" id="PTHR24198:SF165">
    <property type="entry name" value="ANKYRIN REPEAT-CONTAINING PROTEIN-RELATED"/>
    <property type="match status" value="1"/>
</dbReference>
<feature type="repeat" description="ANK" evidence="3">
    <location>
        <begin position="1477"/>
        <end position="1509"/>
    </location>
</feature>
<evidence type="ECO:0000259" key="4">
    <source>
        <dbReference type="Pfam" id="PF17111"/>
    </source>
</evidence>
<dbReference type="InterPro" id="IPR036770">
    <property type="entry name" value="Ankyrin_rpt-contain_sf"/>
</dbReference>
<name>A0A8K0S0A1_9HYPO</name>
<dbReference type="PRINTS" id="PR01415">
    <property type="entry name" value="ANKYRIN"/>
</dbReference>
<gene>
    <name evidence="6" type="ORF">BKA59DRAFT_471984</name>
</gene>
<evidence type="ECO:0000256" key="1">
    <source>
        <dbReference type="ARBA" id="ARBA00022737"/>
    </source>
</evidence>
<dbReference type="Pfam" id="PF24883">
    <property type="entry name" value="NPHP3_N"/>
    <property type="match status" value="1"/>
</dbReference>
<keyword evidence="1" id="KW-0677">Repeat</keyword>
<feature type="repeat" description="ANK" evidence="3">
    <location>
        <begin position="674"/>
        <end position="706"/>
    </location>
</feature>
<evidence type="ECO:0000313" key="6">
    <source>
        <dbReference type="EMBL" id="KAH7251353.1"/>
    </source>
</evidence>
<protein>
    <submittedName>
        <fullName evidence="6">Ankyrin repeat-containing domain protein</fullName>
    </submittedName>
</protein>
<feature type="repeat" description="ANK" evidence="3">
    <location>
        <begin position="1764"/>
        <end position="1796"/>
    </location>
</feature>
<dbReference type="EMBL" id="JAGPXF010000003">
    <property type="protein sequence ID" value="KAH7251353.1"/>
    <property type="molecule type" value="Genomic_DNA"/>
</dbReference>
<dbReference type="SUPFAM" id="SSF52540">
    <property type="entry name" value="P-loop containing nucleoside triphosphate hydrolases"/>
    <property type="match status" value="1"/>
</dbReference>
<dbReference type="InterPro" id="IPR002110">
    <property type="entry name" value="Ankyrin_rpt"/>
</dbReference>
<evidence type="ECO:0000256" key="2">
    <source>
        <dbReference type="ARBA" id="ARBA00023043"/>
    </source>
</evidence>
<dbReference type="Pfam" id="PF17111">
    <property type="entry name" value="PigL_N"/>
    <property type="match status" value="1"/>
</dbReference>
<dbReference type="Gene3D" id="3.40.50.300">
    <property type="entry name" value="P-loop containing nucleotide triphosphate hydrolases"/>
    <property type="match status" value="1"/>
</dbReference>
<dbReference type="OrthoDB" id="194358at2759"/>
<dbReference type="Gene3D" id="1.25.40.20">
    <property type="entry name" value="Ankyrin repeat-containing domain"/>
    <property type="match status" value="7"/>
</dbReference>
<dbReference type="PROSITE" id="PS50297">
    <property type="entry name" value="ANK_REP_REGION"/>
    <property type="match status" value="5"/>
</dbReference>
<evidence type="ECO:0000313" key="7">
    <source>
        <dbReference type="Proteomes" id="UP000813427"/>
    </source>
</evidence>
<feature type="domain" description="Azaphilone pigments biosynthesis cluster protein L N-terminal" evidence="4">
    <location>
        <begin position="2"/>
        <end position="179"/>
    </location>
</feature>
<feature type="repeat" description="ANK" evidence="3">
    <location>
        <begin position="927"/>
        <end position="959"/>
    </location>
</feature>
<accession>A0A8K0S0A1</accession>
<dbReference type="InterPro" id="IPR031348">
    <property type="entry name" value="PigL_N"/>
</dbReference>
<keyword evidence="2 3" id="KW-0040">ANK repeat</keyword>
<dbReference type="PANTHER" id="PTHR24198">
    <property type="entry name" value="ANKYRIN REPEAT AND PROTEIN KINASE DOMAIN-CONTAINING PROTEIN"/>
    <property type="match status" value="1"/>
</dbReference>
<evidence type="ECO:0000256" key="3">
    <source>
        <dbReference type="PROSITE-ProRule" id="PRU00023"/>
    </source>
</evidence>
<dbReference type="Proteomes" id="UP000813427">
    <property type="component" value="Unassembled WGS sequence"/>
</dbReference>
<feature type="repeat" description="ANK" evidence="3">
    <location>
        <begin position="1731"/>
        <end position="1763"/>
    </location>
</feature>
<dbReference type="SMART" id="SM00248">
    <property type="entry name" value="ANK"/>
    <property type="match status" value="17"/>
</dbReference>
<dbReference type="Pfam" id="PF12796">
    <property type="entry name" value="Ank_2"/>
    <property type="match status" value="4"/>
</dbReference>
<proteinExistence type="predicted"/>
<feature type="domain" description="Nephrocystin 3-like N-terminal" evidence="5">
    <location>
        <begin position="203"/>
        <end position="367"/>
    </location>
</feature>
<dbReference type="InterPro" id="IPR027417">
    <property type="entry name" value="P-loop_NTPase"/>
</dbReference>
<dbReference type="SUPFAM" id="SSF48403">
    <property type="entry name" value="Ankyrin repeat"/>
    <property type="match status" value="4"/>
</dbReference>
<dbReference type="PROSITE" id="PS50088">
    <property type="entry name" value="ANK_REPEAT"/>
    <property type="match status" value="6"/>
</dbReference>
<dbReference type="InterPro" id="IPR056884">
    <property type="entry name" value="NPHP3-like_N"/>
</dbReference>